<dbReference type="InterPro" id="IPR036388">
    <property type="entry name" value="WH-like_DNA-bd_sf"/>
</dbReference>
<evidence type="ECO:0000313" key="2">
    <source>
        <dbReference type="Proteomes" id="UP000887566"/>
    </source>
</evidence>
<feature type="domain" description="DEP" evidence="1">
    <location>
        <begin position="1"/>
        <end position="57"/>
    </location>
</feature>
<proteinExistence type="predicted"/>
<dbReference type="PROSITE" id="PS50186">
    <property type="entry name" value="DEP"/>
    <property type="match status" value="1"/>
</dbReference>
<name>A0A914VC43_9BILA</name>
<dbReference type="SUPFAM" id="SSF46785">
    <property type="entry name" value="Winged helix' DNA-binding domain"/>
    <property type="match status" value="1"/>
</dbReference>
<dbReference type="AlphaFoldDB" id="A0A914VC43"/>
<reference evidence="3" key="1">
    <citation type="submission" date="2022-11" db="UniProtKB">
        <authorList>
            <consortium name="WormBaseParasite"/>
        </authorList>
    </citation>
    <scope>IDENTIFICATION</scope>
</reference>
<dbReference type="Pfam" id="PF00610">
    <property type="entry name" value="DEP"/>
    <property type="match status" value="1"/>
</dbReference>
<dbReference type="InterPro" id="IPR036390">
    <property type="entry name" value="WH_DNA-bd_sf"/>
</dbReference>
<dbReference type="Gene3D" id="1.10.10.10">
    <property type="entry name" value="Winged helix-like DNA-binding domain superfamily/Winged helix DNA-binding domain"/>
    <property type="match status" value="1"/>
</dbReference>
<dbReference type="WBParaSite" id="PSAMB.scaffold16985size1217.g37109.t1">
    <property type="protein sequence ID" value="PSAMB.scaffold16985size1217.g37109.t1"/>
    <property type="gene ID" value="PSAMB.scaffold16985size1217.g37109"/>
</dbReference>
<dbReference type="GO" id="GO:0035556">
    <property type="term" value="P:intracellular signal transduction"/>
    <property type="evidence" value="ECO:0007669"/>
    <property type="project" value="InterPro"/>
</dbReference>
<accession>A0A914VC43</accession>
<dbReference type="InterPro" id="IPR000591">
    <property type="entry name" value="DEP_dom"/>
</dbReference>
<protein>
    <submittedName>
        <fullName evidence="3">DEP domain-containing protein</fullName>
    </submittedName>
</protein>
<evidence type="ECO:0000313" key="3">
    <source>
        <dbReference type="WBParaSite" id="PSAMB.scaffold16985size1217.g37109.t1"/>
    </source>
</evidence>
<sequence length="66" mass="7921">MVDWLLQYRNVVTTPGQPLTRFQAVGIWQVLLEQGVLTHVTHEHPFTDKYLFYRWAFDERQGPVQY</sequence>
<dbReference type="Proteomes" id="UP000887566">
    <property type="component" value="Unplaced"/>
</dbReference>
<organism evidence="2 3">
    <name type="scientific">Plectus sambesii</name>
    <dbReference type="NCBI Taxonomy" id="2011161"/>
    <lineage>
        <taxon>Eukaryota</taxon>
        <taxon>Metazoa</taxon>
        <taxon>Ecdysozoa</taxon>
        <taxon>Nematoda</taxon>
        <taxon>Chromadorea</taxon>
        <taxon>Plectida</taxon>
        <taxon>Plectina</taxon>
        <taxon>Plectoidea</taxon>
        <taxon>Plectidae</taxon>
        <taxon>Plectus</taxon>
    </lineage>
</organism>
<keyword evidence="2" id="KW-1185">Reference proteome</keyword>
<evidence type="ECO:0000259" key="1">
    <source>
        <dbReference type="PROSITE" id="PS50186"/>
    </source>
</evidence>